<name>A0A6J4RQ37_9ACTN</name>
<dbReference type="InterPro" id="IPR051319">
    <property type="entry name" value="Oligoribo/pAp-PDE_c-di-AMP_PDE"/>
</dbReference>
<dbReference type="InterPro" id="IPR003156">
    <property type="entry name" value="DHHA1_dom"/>
</dbReference>
<feature type="domain" description="DHHA1" evidence="2">
    <location>
        <begin position="235"/>
        <end position="323"/>
    </location>
</feature>
<reference evidence="3" key="1">
    <citation type="submission" date="2020-02" db="EMBL/GenBank/DDBJ databases">
        <authorList>
            <person name="Meier V. D."/>
        </authorList>
    </citation>
    <scope>NUCLEOTIDE SEQUENCE</scope>
    <source>
        <strain evidence="3">AVDCRST_MAG45</strain>
    </source>
</reference>
<dbReference type="InterPro" id="IPR001667">
    <property type="entry name" value="DDH_dom"/>
</dbReference>
<dbReference type="InterPro" id="IPR038763">
    <property type="entry name" value="DHH_sf"/>
</dbReference>
<sequence>MVGTELEQVADELRSADKLLLTTHENPDGDALGSLLGLHLLLRQLGKDAAMFLAADEFPLPHEYRHLPIDGVLNAPPTDLAERLVVFLDCGNIDRMPVDFLRADGIRIVNVDHHHDNTRFGEVNVVDPSASCTAELVWRLVHELGAELTPPMAEALYIGLVTDTGRFMYRNTGPEAHRMAAELIEAGASPHAVNRQVFESLPFRRIELLARGLQRVQRFDDGAITTTYLSRDDFVETGADETDSEGIVDHLRSVEGTAVAVLVRDLLAEDRAGLRKVSLRAVDGEVDVSRIARGLGGGGHTQAAGFTTALETPELLERVRAEVGEQRG</sequence>
<dbReference type="PANTHER" id="PTHR47618:SF1">
    <property type="entry name" value="BIFUNCTIONAL OLIGORIBONUCLEASE AND PAP PHOSPHATASE NRNA"/>
    <property type="match status" value="1"/>
</dbReference>
<organism evidence="3">
    <name type="scientific">uncultured Solirubrobacterales bacterium</name>
    <dbReference type="NCBI Taxonomy" id="768556"/>
    <lineage>
        <taxon>Bacteria</taxon>
        <taxon>Bacillati</taxon>
        <taxon>Actinomycetota</taxon>
        <taxon>Thermoleophilia</taxon>
        <taxon>Solirubrobacterales</taxon>
        <taxon>environmental samples</taxon>
    </lineage>
</organism>
<dbReference type="GO" id="GO:0003676">
    <property type="term" value="F:nucleic acid binding"/>
    <property type="evidence" value="ECO:0007669"/>
    <property type="project" value="InterPro"/>
</dbReference>
<accession>A0A6J4RQ37</accession>
<dbReference type="Pfam" id="PF01368">
    <property type="entry name" value="DHH"/>
    <property type="match status" value="1"/>
</dbReference>
<dbReference type="SUPFAM" id="SSF64182">
    <property type="entry name" value="DHH phosphoesterases"/>
    <property type="match status" value="1"/>
</dbReference>
<feature type="domain" description="DDH" evidence="1">
    <location>
        <begin position="19"/>
        <end position="159"/>
    </location>
</feature>
<gene>
    <name evidence="3" type="ORF">AVDCRST_MAG45-58</name>
</gene>
<dbReference type="Gene3D" id="3.10.310.30">
    <property type="match status" value="1"/>
</dbReference>
<dbReference type="Pfam" id="PF02272">
    <property type="entry name" value="DHHA1"/>
    <property type="match status" value="1"/>
</dbReference>
<dbReference type="EMBL" id="CADCVU010000005">
    <property type="protein sequence ID" value="CAA9479324.1"/>
    <property type="molecule type" value="Genomic_DNA"/>
</dbReference>
<evidence type="ECO:0000259" key="1">
    <source>
        <dbReference type="Pfam" id="PF01368"/>
    </source>
</evidence>
<dbReference type="PANTHER" id="PTHR47618">
    <property type="entry name" value="BIFUNCTIONAL OLIGORIBONUCLEASE AND PAP PHOSPHATASE NRNA"/>
    <property type="match status" value="1"/>
</dbReference>
<proteinExistence type="predicted"/>
<evidence type="ECO:0000313" key="3">
    <source>
        <dbReference type="EMBL" id="CAA9479324.1"/>
    </source>
</evidence>
<protein>
    <submittedName>
        <fullName evidence="3">RecJ</fullName>
    </submittedName>
</protein>
<evidence type="ECO:0000259" key="2">
    <source>
        <dbReference type="Pfam" id="PF02272"/>
    </source>
</evidence>
<dbReference type="Gene3D" id="3.90.1640.10">
    <property type="entry name" value="inorganic pyrophosphatase (n-terminal core)"/>
    <property type="match status" value="1"/>
</dbReference>
<dbReference type="AlphaFoldDB" id="A0A6J4RQ37"/>